<accession>A0A0S1SQB3</accession>
<name>A0A0S1SQB3_9BACT</name>
<accession>A0A0S1SUS8</accession>
<accession>A0A0S1SJK6</accession>
<reference evidence="1 2" key="2">
    <citation type="journal article" date="2016" name="PeerJ">
        <title>Analysis of five complete genome sequences for members of the class Peribacteria in the recently recognized Peregrinibacteria bacterial phylum.</title>
        <authorList>
            <person name="Anantharaman K."/>
            <person name="Brown C.T."/>
            <person name="Burstein D."/>
            <person name="Castelle C.J."/>
            <person name="Probst A.J."/>
            <person name="Thomas B.C."/>
            <person name="Williams K.H."/>
            <person name="Banfield J.F."/>
        </authorList>
    </citation>
    <scope>NUCLEOTIDE SEQUENCE [LARGE SCALE GENOMIC DNA]</scope>
    <source>
        <strain evidence="1">RIFOXYD1_FULL_PER-ii_59_16</strain>
    </source>
</reference>
<dbReference type="AlphaFoldDB" id="A0A0S1SQB3"/>
<proteinExistence type="predicted"/>
<reference evidence="2" key="1">
    <citation type="submission" date="2015-10" db="EMBL/GenBank/DDBJ databases">
        <title>Analysis of five complete genome sequences for members of the class Peribacteria in the recently recognized Peregrinibacteria bacterial phylum.</title>
        <authorList>
            <person name="Anantharaman K."/>
            <person name="Brown C.T."/>
            <person name="Burstein D."/>
            <person name="Castelle C.J."/>
            <person name="Probst A.J."/>
            <person name="Thomas B.C."/>
            <person name="Williams K.H."/>
            <person name="Banfield J.F."/>
        </authorList>
    </citation>
    <scope>NUCLEOTIDE SEQUENCE [LARGE SCALE GENOMIC DNA]</scope>
</reference>
<evidence type="ECO:0000313" key="1">
    <source>
        <dbReference type="EMBL" id="ALM13146.1"/>
    </source>
</evidence>
<dbReference type="Proteomes" id="UP000069135">
    <property type="component" value="Chromosome"/>
</dbReference>
<organism evidence="1 2">
    <name type="scientific">Candidatus Peribacter riflensis</name>
    <dbReference type="NCBI Taxonomy" id="1735162"/>
    <lineage>
        <taxon>Bacteria</taxon>
        <taxon>Candidatus Peregrinibacteriota</taxon>
        <taxon>Candidatus Peribacteria</taxon>
        <taxon>Candidatus Peribacterales</taxon>
        <taxon>Candidatus Peribacteraceae</taxon>
        <taxon>Candidatus Peribacter</taxon>
    </lineage>
</organism>
<accession>A0A0S1SKZ7</accession>
<accession>A0A0S1SHV2</accession>
<dbReference type="KEGG" id="prf:PeribacterA2_0455"/>
<sequence length="232" mass="25530">MYREVAAEQVGDFKGDLAIVLREQCASPEFAGGSVTEFLSKLPHCTSAGKAAPTVDAFYAEKMLTDTRAALLEIVQEDRHTAEMLAEVHRDDVDVSESTDPDQPSQRELDRYIKKTTGGDQDAVDRAIRSERNASDEDVNASFRSTFAHRGEEDLDFSALPPSICYQEATRTLICGVLQECAGGDFTVTPRLQPLIEGGVLTQKTAQQICRHIRTLVDKLKFDSTGKVDAMD</sequence>
<protein>
    <submittedName>
        <fullName evidence="1">Uncharacterized protein</fullName>
    </submittedName>
</protein>
<gene>
    <name evidence="1" type="ORF">PeribacterD1_0455</name>
</gene>
<evidence type="ECO:0000313" key="2">
    <source>
        <dbReference type="Proteomes" id="UP000069135"/>
    </source>
</evidence>
<dbReference type="EMBL" id="CP013065">
    <property type="protein sequence ID" value="ALM13146.1"/>
    <property type="molecule type" value="Genomic_DNA"/>
</dbReference>